<gene>
    <name evidence="2" type="ORF">BGZ97_001165</name>
</gene>
<evidence type="ECO:0000256" key="1">
    <source>
        <dbReference type="SAM" id="MobiDB-lite"/>
    </source>
</evidence>
<evidence type="ECO:0000313" key="3">
    <source>
        <dbReference type="Proteomes" id="UP000823405"/>
    </source>
</evidence>
<feature type="compositionally biased region" description="Polar residues" evidence="1">
    <location>
        <begin position="17"/>
        <end position="26"/>
    </location>
</feature>
<evidence type="ECO:0000313" key="2">
    <source>
        <dbReference type="EMBL" id="KAG0305281.1"/>
    </source>
</evidence>
<organism evidence="2 3">
    <name type="scientific">Linnemannia gamsii</name>
    <dbReference type="NCBI Taxonomy" id="64522"/>
    <lineage>
        <taxon>Eukaryota</taxon>
        <taxon>Fungi</taxon>
        <taxon>Fungi incertae sedis</taxon>
        <taxon>Mucoromycota</taxon>
        <taxon>Mortierellomycotina</taxon>
        <taxon>Mortierellomycetes</taxon>
        <taxon>Mortierellales</taxon>
        <taxon>Mortierellaceae</taxon>
        <taxon>Linnemannia</taxon>
    </lineage>
</organism>
<dbReference type="AlphaFoldDB" id="A0A9P6QWV5"/>
<keyword evidence="3" id="KW-1185">Reference proteome</keyword>
<feature type="compositionally biased region" description="Basic and acidic residues" evidence="1">
    <location>
        <begin position="1"/>
        <end position="15"/>
    </location>
</feature>
<protein>
    <submittedName>
        <fullName evidence="2">Uncharacterized protein</fullName>
    </submittedName>
</protein>
<dbReference type="Proteomes" id="UP000823405">
    <property type="component" value="Unassembled WGS sequence"/>
</dbReference>
<feature type="compositionally biased region" description="Low complexity" evidence="1">
    <location>
        <begin position="52"/>
        <end position="62"/>
    </location>
</feature>
<feature type="region of interest" description="Disordered" evidence="1">
    <location>
        <begin position="1"/>
        <end position="87"/>
    </location>
</feature>
<proteinExistence type="predicted"/>
<comment type="caution">
    <text evidence="2">The sequence shown here is derived from an EMBL/GenBank/DDBJ whole genome shotgun (WGS) entry which is preliminary data.</text>
</comment>
<sequence length="229" mass="23946">MKAEAIRTQERKEAEASNLSLSTAGTESAAVPSSPGQPLPKAKVEPGVELDSAAAAASSATAKNDENVSDPVKPSSPNTERIVHESRVEQLDKMKLRADECFQSPGNSFEALEPDMTGPPAEKDKTDTSTEPDPAVAGTHDKVLIIKSQNARAFRAAGRSGVPSAWCKEDTITKVKKESAAIGDPTKQELGGRNRGCGIHSVITSLCNVAKANGTKDAPEIAGITVTQS</sequence>
<accession>A0A9P6QWV5</accession>
<reference evidence="2" key="1">
    <citation type="journal article" date="2020" name="Fungal Divers.">
        <title>Resolving the Mortierellaceae phylogeny through synthesis of multi-gene phylogenetics and phylogenomics.</title>
        <authorList>
            <person name="Vandepol N."/>
            <person name="Liber J."/>
            <person name="Desiro A."/>
            <person name="Na H."/>
            <person name="Kennedy M."/>
            <person name="Barry K."/>
            <person name="Grigoriev I.V."/>
            <person name="Miller A.N."/>
            <person name="O'Donnell K."/>
            <person name="Stajich J.E."/>
            <person name="Bonito G."/>
        </authorList>
    </citation>
    <scope>NUCLEOTIDE SEQUENCE</scope>
    <source>
        <strain evidence="2">NVP60</strain>
    </source>
</reference>
<feature type="region of interest" description="Disordered" evidence="1">
    <location>
        <begin position="103"/>
        <end position="140"/>
    </location>
</feature>
<name>A0A9P6QWV5_9FUNG</name>
<dbReference type="EMBL" id="JAAAIN010001230">
    <property type="protein sequence ID" value="KAG0305281.1"/>
    <property type="molecule type" value="Genomic_DNA"/>
</dbReference>